<keyword evidence="2" id="KW-1185">Reference proteome</keyword>
<reference evidence="1" key="1">
    <citation type="submission" date="2022-01" db="EMBL/GenBank/DDBJ databases">
        <title>Colwellia maritima, isolated from seawater.</title>
        <authorList>
            <person name="Kristyanto S."/>
            <person name="Jung J."/>
            <person name="Jeon C.O."/>
        </authorList>
    </citation>
    <scope>NUCLEOTIDE SEQUENCE</scope>
    <source>
        <strain evidence="1">MSW7</strain>
    </source>
</reference>
<dbReference type="Proteomes" id="UP001139646">
    <property type="component" value="Unassembled WGS sequence"/>
</dbReference>
<name>A0ABS9WW38_9GAMM</name>
<gene>
    <name evidence="1" type="ORF">L3081_00465</name>
</gene>
<organism evidence="1 2">
    <name type="scientific">Colwellia maritima</name>
    <dbReference type="NCBI Taxonomy" id="2912588"/>
    <lineage>
        <taxon>Bacteria</taxon>
        <taxon>Pseudomonadati</taxon>
        <taxon>Pseudomonadota</taxon>
        <taxon>Gammaproteobacteria</taxon>
        <taxon>Alteromonadales</taxon>
        <taxon>Colwelliaceae</taxon>
        <taxon>Colwellia</taxon>
    </lineage>
</organism>
<proteinExistence type="predicted"/>
<accession>A0ABS9WW38</accession>
<dbReference type="EMBL" id="JAKKSL010000001">
    <property type="protein sequence ID" value="MCI2282148.1"/>
    <property type="molecule type" value="Genomic_DNA"/>
</dbReference>
<evidence type="ECO:0000313" key="2">
    <source>
        <dbReference type="Proteomes" id="UP001139646"/>
    </source>
</evidence>
<dbReference type="RefSeq" id="WP_242282723.1">
    <property type="nucleotide sequence ID" value="NZ_JAKKSL010000001.1"/>
</dbReference>
<protein>
    <submittedName>
        <fullName evidence="1">Uncharacterized protein</fullName>
    </submittedName>
</protein>
<evidence type="ECO:0000313" key="1">
    <source>
        <dbReference type="EMBL" id="MCI2282148.1"/>
    </source>
</evidence>
<sequence length="83" mass="9465">MNNEIIDEKVTEDTLTTSAVFDPKHLQLASQDIWRSKYQLKTSSGTPVDHSVIDTFERVAKAIANVETTQRNNRNTVKNFYGH</sequence>
<comment type="caution">
    <text evidence="1">The sequence shown here is derived from an EMBL/GenBank/DDBJ whole genome shotgun (WGS) entry which is preliminary data.</text>
</comment>